<dbReference type="AlphaFoldDB" id="A0A0B8SZ65"/>
<dbReference type="InterPro" id="IPR011990">
    <property type="entry name" value="TPR-like_helical_dom_sf"/>
</dbReference>
<dbReference type="STRING" id="1229276.DI53_3164"/>
<evidence type="ECO:0000256" key="2">
    <source>
        <dbReference type="ARBA" id="ARBA00006275"/>
    </source>
</evidence>
<dbReference type="eggNOG" id="COG3637">
    <property type="taxonomic scope" value="Bacteria"/>
</dbReference>
<feature type="domain" description="RagB/SusD" evidence="6">
    <location>
        <begin position="5"/>
        <end position="108"/>
    </location>
</feature>
<keyword evidence="8" id="KW-1185">Reference proteome</keyword>
<dbReference type="SUPFAM" id="SSF48452">
    <property type="entry name" value="TPR-like"/>
    <property type="match status" value="1"/>
</dbReference>
<comment type="subcellular location">
    <subcellularLocation>
        <location evidence="1">Cell outer membrane</location>
    </subcellularLocation>
</comment>
<reference evidence="7 8" key="2">
    <citation type="journal article" date="2015" name="PLoS ONE">
        <title>Whole-Genome Optical Mapping and Finished Genome Sequence of Sphingobacterium deserti sp. nov., a New Species Isolated from the Western Desert of China.</title>
        <authorList>
            <person name="Teng C."/>
            <person name="Zhou Z."/>
            <person name="Molnar I."/>
            <person name="Li X."/>
            <person name="Tang R."/>
            <person name="Chen M."/>
            <person name="Wang L."/>
            <person name="Su S."/>
            <person name="Zhang W."/>
            <person name="Lin M."/>
        </authorList>
    </citation>
    <scope>NUCLEOTIDE SEQUENCE [LARGE SCALE GENOMIC DNA]</scope>
    <source>
        <strain evidence="8">ACCC05744</strain>
    </source>
</reference>
<name>A0A0B8SZ65_9SPHI</name>
<dbReference type="Gene3D" id="1.25.40.390">
    <property type="match status" value="1"/>
</dbReference>
<keyword evidence="5" id="KW-0998">Cell outer membrane</keyword>
<gene>
    <name evidence="7" type="ORF">DI53_3164</name>
</gene>
<dbReference type="Pfam" id="PF07980">
    <property type="entry name" value="SusD_RagB"/>
    <property type="match status" value="1"/>
</dbReference>
<evidence type="ECO:0000256" key="1">
    <source>
        <dbReference type="ARBA" id="ARBA00004442"/>
    </source>
</evidence>
<sequence>MELSGIRVIKYVVDYNNFATGLVGNDLALARYADVLLMKAEALLRNNRSAEALMLVNELRLKRGASEWSDLTLSALLDERSRELFWEAHRRLDLLRFGRYLDEWQQKPADTDNRALLFPIPLSQIGNQNYQQNPLY</sequence>
<proteinExistence type="inferred from homology"/>
<comment type="similarity">
    <text evidence="2">Belongs to the SusD family.</text>
</comment>
<reference evidence="8" key="1">
    <citation type="submission" date="2014-04" db="EMBL/GenBank/DDBJ databases">
        <title>Whole-Genome optical mapping and complete genome sequence of Sphingobacterium deserti sp. nov., a new spaces isolated from desert in the west of China.</title>
        <authorList>
            <person name="Teng C."/>
            <person name="Zhou Z."/>
            <person name="Li X."/>
            <person name="Chen M."/>
            <person name="Lin M."/>
            <person name="Wang L."/>
            <person name="Su S."/>
            <person name="Zhang C."/>
            <person name="Zhang W."/>
        </authorList>
    </citation>
    <scope>NUCLEOTIDE SEQUENCE [LARGE SCALE GENOMIC DNA]</scope>
    <source>
        <strain evidence="8">ACCC05744</strain>
    </source>
</reference>
<evidence type="ECO:0000256" key="4">
    <source>
        <dbReference type="ARBA" id="ARBA00023136"/>
    </source>
</evidence>
<dbReference type="PATRIC" id="fig|1229276.3.peg.3272"/>
<evidence type="ECO:0000256" key="5">
    <source>
        <dbReference type="ARBA" id="ARBA00023237"/>
    </source>
</evidence>
<evidence type="ECO:0000313" key="8">
    <source>
        <dbReference type="Proteomes" id="UP000031802"/>
    </source>
</evidence>
<comment type="caution">
    <text evidence="7">The sequence shown here is derived from an EMBL/GenBank/DDBJ whole genome shotgun (WGS) entry which is preliminary data.</text>
</comment>
<evidence type="ECO:0000259" key="6">
    <source>
        <dbReference type="Pfam" id="PF07980"/>
    </source>
</evidence>
<evidence type="ECO:0000313" key="7">
    <source>
        <dbReference type="EMBL" id="KGE12947.1"/>
    </source>
</evidence>
<organism evidence="7 8">
    <name type="scientific">Sphingobacterium deserti</name>
    <dbReference type="NCBI Taxonomy" id="1229276"/>
    <lineage>
        <taxon>Bacteria</taxon>
        <taxon>Pseudomonadati</taxon>
        <taxon>Bacteroidota</taxon>
        <taxon>Sphingobacteriia</taxon>
        <taxon>Sphingobacteriales</taxon>
        <taxon>Sphingobacteriaceae</taxon>
        <taxon>Sphingobacterium</taxon>
    </lineage>
</organism>
<dbReference type="InterPro" id="IPR012944">
    <property type="entry name" value="SusD_RagB_dom"/>
</dbReference>
<keyword evidence="3" id="KW-0732">Signal</keyword>
<dbReference type="Proteomes" id="UP000031802">
    <property type="component" value="Unassembled WGS sequence"/>
</dbReference>
<accession>A0A0B8SZ65</accession>
<protein>
    <submittedName>
        <fullName evidence="7">RagB/SusD domain-containing protein</fullName>
    </submittedName>
</protein>
<keyword evidence="4" id="KW-0472">Membrane</keyword>
<dbReference type="GO" id="GO:0009279">
    <property type="term" value="C:cell outer membrane"/>
    <property type="evidence" value="ECO:0007669"/>
    <property type="project" value="UniProtKB-SubCell"/>
</dbReference>
<dbReference type="EMBL" id="JJMU01000061">
    <property type="protein sequence ID" value="KGE12947.1"/>
    <property type="molecule type" value="Genomic_DNA"/>
</dbReference>
<evidence type="ECO:0000256" key="3">
    <source>
        <dbReference type="ARBA" id="ARBA00022729"/>
    </source>
</evidence>